<dbReference type="Proteomes" id="UP001334248">
    <property type="component" value="Unassembled WGS sequence"/>
</dbReference>
<gene>
    <name evidence="2" type="ORF">PMZ80_010780</name>
</gene>
<evidence type="ECO:0000313" key="2">
    <source>
        <dbReference type="EMBL" id="KAK5937031.1"/>
    </source>
</evidence>
<comment type="caution">
    <text evidence="2">The sequence shown here is derived from an EMBL/GenBank/DDBJ whole genome shotgun (WGS) entry which is preliminary data.</text>
</comment>
<name>A0ABR0R8S0_9EURO</name>
<proteinExistence type="predicted"/>
<feature type="region of interest" description="Disordered" evidence="1">
    <location>
        <begin position="622"/>
        <end position="642"/>
    </location>
</feature>
<evidence type="ECO:0000313" key="3">
    <source>
        <dbReference type="Proteomes" id="UP001334248"/>
    </source>
</evidence>
<keyword evidence="3" id="KW-1185">Reference proteome</keyword>
<dbReference type="RefSeq" id="XP_064725121.1">
    <property type="nucleotide sequence ID" value="XM_064879168.1"/>
</dbReference>
<dbReference type="EMBL" id="JAVHJV010000020">
    <property type="protein sequence ID" value="KAK5937031.1"/>
    <property type="molecule type" value="Genomic_DNA"/>
</dbReference>
<evidence type="ECO:0000256" key="1">
    <source>
        <dbReference type="SAM" id="MobiDB-lite"/>
    </source>
</evidence>
<reference evidence="2 3" key="1">
    <citation type="journal article" date="2023" name="Res Sq">
        <title>Genomic and morphological characterization of Knufia obscura isolated from the Mars 2020 spacecraft assembly facility.</title>
        <authorList>
            <person name="Chander A.M."/>
            <person name="Teixeira M.M."/>
            <person name="Singh N.K."/>
            <person name="Williams M.P."/>
            <person name="Parker C.W."/>
            <person name="Leo P."/>
            <person name="Stajich J.E."/>
            <person name="Torok T."/>
            <person name="Tighe S."/>
            <person name="Mason C.E."/>
            <person name="Venkateswaran K."/>
        </authorList>
    </citation>
    <scope>NUCLEOTIDE SEQUENCE [LARGE SCALE GENOMIC DNA]</scope>
    <source>
        <strain evidence="2 3">CCFEE 5817</strain>
    </source>
</reference>
<sequence>MAEPFSIVTGAVGLIALAAHVSTKLRTVFKSAAANNWVQKAQDHITIVIHHVEHLRNNVTRHHCAKQGSYYQAAVDNVGERCRKLLRKMEATLDGVLRTAKLSSKTWAKMLRAGKMILADPRLQKYEQELCSEGLYLEKASNDLVKHFFSPMGSQFIEAQQNNSLIEDAMANHISSMRRGSRTPCLKRFLGAITGIARFSTSALRRTTFFDLARATMKMMKADVLRGATQNERLMRINPASWYISDGRLVMPRSRRQPKPPRLTRLFTQDRVEQLLPAHTPHYTYYKILLDARSELDPFGRLLDALIFWLSNPYIDFWSAAQRSIPGARTMTTEQKVQAIIHLLSVRSTPYRGVGIMVTFIHHQPCFAASWKADLVTFTYVLSTTPFWMLDFIYRCIRVDIGPCDNRISVLEQQKHSLAFVPAEYGTLGLYEYLEDSHQTLENTAGVSACGRPAIGVASWNIHAIDATILYPGEDTIDDVFQSSSIAKPGRGLMAHYTFGAYQFALDIIPHYEPLVSRWHRPFADEDQPSWNDNSELSSWQSYSRASVLEREMPQEGQHGDEQIIQCIESGVDNFIEKATISLLPDLAVLVKWHKPLIGGFVFQEFWHKWWMGPPYDINQVGRRRIKKRKPRPKSKRARSIR</sequence>
<protein>
    <submittedName>
        <fullName evidence="2">Uncharacterized protein</fullName>
    </submittedName>
</protein>
<organism evidence="2 3">
    <name type="scientific">Knufia obscura</name>
    <dbReference type="NCBI Taxonomy" id="1635080"/>
    <lineage>
        <taxon>Eukaryota</taxon>
        <taxon>Fungi</taxon>
        <taxon>Dikarya</taxon>
        <taxon>Ascomycota</taxon>
        <taxon>Pezizomycotina</taxon>
        <taxon>Eurotiomycetes</taxon>
        <taxon>Chaetothyriomycetidae</taxon>
        <taxon>Chaetothyriales</taxon>
        <taxon>Trichomeriaceae</taxon>
        <taxon>Knufia</taxon>
    </lineage>
</organism>
<accession>A0ABR0R8S0</accession>
<dbReference type="GeneID" id="90004229"/>